<dbReference type="Proteomes" id="UP000054600">
    <property type="component" value="Unassembled WGS sequence"/>
</dbReference>
<dbReference type="RefSeq" id="WP_018577297.1">
    <property type="nucleotide sequence ID" value="NZ_KB892399.1"/>
</dbReference>
<dbReference type="EMBL" id="LNYW01000069">
    <property type="protein sequence ID" value="KTD57213.1"/>
    <property type="molecule type" value="Genomic_DNA"/>
</dbReference>
<comment type="caution">
    <text evidence="1">The sequence shown here is derived from an EMBL/GenBank/DDBJ whole genome shotgun (WGS) entry which is preliminary data.</text>
</comment>
<dbReference type="PATRIC" id="fig|1122169.6.peg.2996"/>
<dbReference type="AlphaFoldDB" id="A0A0W0YJX3"/>
<proteinExistence type="predicted"/>
<keyword evidence="2" id="KW-1185">Reference proteome</keyword>
<evidence type="ECO:0000313" key="1">
    <source>
        <dbReference type="EMBL" id="KTD57213.1"/>
    </source>
</evidence>
<accession>A0A0W0YJX3</accession>
<evidence type="ECO:0000313" key="2">
    <source>
        <dbReference type="Proteomes" id="UP000054600"/>
    </source>
</evidence>
<organism evidence="1 2">
    <name type="scientific">Legionella shakespearei DSM 23087</name>
    <dbReference type="NCBI Taxonomy" id="1122169"/>
    <lineage>
        <taxon>Bacteria</taxon>
        <taxon>Pseudomonadati</taxon>
        <taxon>Pseudomonadota</taxon>
        <taxon>Gammaproteobacteria</taxon>
        <taxon>Legionellales</taxon>
        <taxon>Legionellaceae</taxon>
        <taxon>Legionella</taxon>
    </lineage>
</organism>
<reference evidence="1 2" key="1">
    <citation type="submission" date="2015-11" db="EMBL/GenBank/DDBJ databases">
        <title>Genomic analysis of 38 Legionella species identifies large and diverse effector repertoires.</title>
        <authorList>
            <person name="Burstein D."/>
            <person name="Amaro F."/>
            <person name="Zusman T."/>
            <person name="Lifshitz Z."/>
            <person name="Cohen O."/>
            <person name="Gilbert J.A."/>
            <person name="Pupko T."/>
            <person name="Shuman H.A."/>
            <person name="Segal G."/>
        </authorList>
    </citation>
    <scope>NUCLEOTIDE SEQUENCE [LARGE SCALE GENOMIC DNA]</scope>
    <source>
        <strain evidence="1 2">ATCC 49655</strain>
    </source>
</reference>
<name>A0A0W0YJX3_9GAMM</name>
<protein>
    <submittedName>
        <fullName evidence="1">Uncharacterized protein</fullName>
    </submittedName>
</protein>
<sequence length="147" mass="16787">MAQCYIKISSITQPNYFSHDNDKNRYGYLPREQGSVTIHVPFAGEGALAQCHIKISSITQPNYFSHDNDKNRYGYLLRKQDSVTIHVPFADEGALAQCHIKLALLPNQIIFLITITRIGMDTSPANRVQLLFMFLSRARELWLNAIF</sequence>
<gene>
    <name evidence="1" type="ORF">Lsha_2595</name>
</gene>